<name>A0ABN8D550_9STRA</name>
<protein>
    <recommendedName>
        <fullName evidence="3">Reverse transcriptase Ty1/copia-type domain-containing protein</fullName>
    </recommendedName>
</protein>
<keyword evidence="2" id="KW-1185">Reference proteome</keyword>
<accession>A0ABN8D550</accession>
<dbReference type="Proteomes" id="UP001158986">
    <property type="component" value="Unassembled WGS sequence"/>
</dbReference>
<comment type="caution">
    <text evidence="1">The sequence shown here is derived from an EMBL/GenBank/DDBJ whole genome shotgun (WGS) entry which is preliminary data.</text>
</comment>
<sequence>MGAKHVPVSRVSAINLKDPKNNREAVKDPRFTNKWVYKLKIQARGSIDPLKANLVARGDEQVYGVDCTYTFLAVMEMISGKVMLLCQGYGDRKDDLEILLYISQGMNIDATKKHGVRDKRQLTLRLKKRLYDLKQSGRLWYLILHDV</sequence>
<evidence type="ECO:0000313" key="1">
    <source>
        <dbReference type="EMBL" id="CAH0520550.1"/>
    </source>
</evidence>
<proteinExistence type="predicted"/>
<evidence type="ECO:0000313" key="2">
    <source>
        <dbReference type="Proteomes" id="UP001158986"/>
    </source>
</evidence>
<reference evidence="1 2" key="1">
    <citation type="submission" date="2021-11" db="EMBL/GenBank/DDBJ databases">
        <authorList>
            <person name="Islam A."/>
            <person name="Islam S."/>
            <person name="Flora M.S."/>
            <person name="Rahman M."/>
            <person name="Ziaur R.M."/>
            <person name="Epstein J.H."/>
            <person name="Hassan M."/>
            <person name="Klassen M."/>
            <person name="Woodard K."/>
            <person name="Webb A."/>
            <person name="Webby R.J."/>
            <person name="El Zowalaty M.E."/>
        </authorList>
    </citation>
    <scope>NUCLEOTIDE SEQUENCE [LARGE SCALE GENOMIC DNA]</scope>
    <source>
        <strain evidence="1">Pbs1</strain>
    </source>
</reference>
<evidence type="ECO:0008006" key="3">
    <source>
        <dbReference type="Google" id="ProtNLM"/>
    </source>
</evidence>
<gene>
    <name evidence="1" type="ORF">PBS001_LOCUS7026</name>
</gene>
<organism evidence="1 2">
    <name type="scientific">Peronospora belbahrii</name>
    <dbReference type="NCBI Taxonomy" id="622444"/>
    <lineage>
        <taxon>Eukaryota</taxon>
        <taxon>Sar</taxon>
        <taxon>Stramenopiles</taxon>
        <taxon>Oomycota</taxon>
        <taxon>Peronosporomycetes</taxon>
        <taxon>Peronosporales</taxon>
        <taxon>Peronosporaceae</taxon>
        <taxon>Peronospora</taxon>
    </lineage>
</organism>
<dbReference type="EMBL" id="CAKLCB010000363">
    <property type="protein sequence ID" value="CAH0520550.1"/>
    <property type="molecule type" value="Genomic_DNA"/>
</dbReference>